<reference evidence="5" key="3">
    <citation type="submission" date="2015-06" db="UniProtKB">
        <authorList>
            <consortium name="EnsemblMetazoa"/>
        </authorList>
    </citation>
    <scope>IDENTIFICATION</scope>
</reference>
<dbReference type="EMBL" id="KB299759">
    <property type="protein sequence ID" value="ELU07588.1"/>
    <property type="molecule type" value="Genomic_DNA"/>
</dbReference>
<dbReference type="Gene3D" id="2.30.42.10">
    <property type="match status" value="1"/>
</dbReference>
<dbReference type="PROSITE" id="PS50020">
    <property type="entry name" value="WW_DOMAIN_2"/>
    <property type="match status" value="1"/>
</dbReference>
<proteinExistence type="predicted"/>
<dbReference type="PROSITE" id="PS50106">
    <property type="entry name" value="PDZ"/>
    <property type="match status" value="1"/>
</dbReference>
<feature type="region of interest" description="Disordered" evidence="1">
    <location>
        <begin position="41"/>
        <end position="64"/>
    </location>
</feature>
<feature type="region of interest" description="Disordered" evidence="1">
    <location>
        <begin position="1"/>
        <end position="22"/>
    </location>
</feature>
<evidence type="ECO:0000256" key="1">
    <source>
        <dbReference type="SAM" id="MobiDB-lite"/>
    </source>
</evidence>
<dbReference type="CDD" id="cd06769">
    <property type="entry name" value="PDZ_FRMPD1_3_4-like"/>
    <property type="match status" value="1"/>
</dbReference>
<dbReference type="OMA" id="WRINGED"/>
<feature type="domain" description="PDZ" evidence="3">
    <location>
        <begin position="66"/>
        <end position="143"/>
    </location>
</feature>
<dbReference type="SMART" id="SM00228">
    <property type="entry name" value="PDZ"/>
    <property type="match status" value="1"/>
</dbReference>
<dbReference type="CDD" id="cd00201">
    <property type="entry name" value="WW"/>
    <property type="match status" value="1"/>
</dbReference>
<feature type="non-terminal residue" evidence="4">
    <location>
        <position position="184"/>
    </location>
</feature>
<dbReference type="Pfam" id="PF00595">
    <property type="entry name" value="PDZ"/>
    <property type="match status" value="1"/>
</dbReference>
<dbReference type="InterPro" id="IPR001202">
    <property type="entry name" value="WW_dom"/>
</dbReference>
<feature type="compositionally biased region" description="Acidic residues" evidence="1">
    <location>
        <begin position="51"/>
        <end position="61"/>
    </location>
</feature>
<reference evidence="6" key="1">
    <citation type="submission" date="2012-12" db="EMBL/GenBank/DDBJ databases">
        <authorList>
            <person name="Hellsten U."/>
            <person name="Grimwood J."/>
            <person name="Chapman J.A."/>
            <person name="Shapiro H."/>
            <person name="Aerts A."/>
            <person name="Otillar R.P."/>
            <person name="Terry A.Y."/>
            <person name="Boore J.L."/>
            <person name="Simakov O."/>
            <person name="Marletaz F."/>
            <person name="Cho S.-J."/>
            <person name="Edsinger-Gonzales E."/>
            <person name="Havlak P."/>
            <person name="Kuo D.-H."/>
            <person name="Larsson T."/>
            <person name="Lv J."/>
            <person name="Arendt D."/>
            <person name="Savage R."/>
            <person name="Osoegawa K."/>
            <person name="de Jong P."/>
            <person name="Lindberg D.R."/>
            <person name="Seaver E.C."/>
            <person name="Weisblat D.A."/>
            <person name="Putnam N.H."/>
            <person name="Grigoriev I.V."/>
            <person name="Rokhsar D.S."/>
        </authorList>
    </citation>
    <scope>NUCLEOTIDE SEQUENCE</scope>
    <source>
        <strain evidence="6">I ESC-2004</strain>
    </source>
</reference>
<dbReference type="SUPFAM" id="SSF51045">
    <property type="entry name" value="WW domain"/>
    <property type="match status" value="1"/>
</dbReference>
<gene>
    <name evidence="4" type="ORF">CAPTEDRAFT_26609</name>
</gene>
<reference evidence="4 6" key="2">
    <citation type="journal article" date="2013" name="Nature">
        <title>Insights into bilaterian evolution from three spiralian genomes.</title>
        <authorList>
            <person name="Simakov O."/>
            <person name="Marletaz F."/>
            <person name="Cho S.J."/>
            <person name="Edsinger-Gonzales E."/>
            <person name="Havlak P."/>
            <person name="Hellsten U."/>
            <person name="Kuo D.H."/>
            <person name="Larsson T."/>
            <person name="Lv J."/>
            <person name="Arendt D."/>
            <person name="Savage R."/>
            <person name="Osoegawa K."/>
            <person name="de Jong P."/>
            <person name="Grimwood J."/>
            <person name="Chapman J.A."/>
            <person name="Shapiro H."/>
            <person name="Aerts A."/>
            <person name="Otillar R.P."/>
            <person name="Terry A.Y."/>
            <person name="Boore J.L."/>
            <person name="Grigoriev I.V."/>
            <person name="Lindberg D.R."/>
            <person name="Seaver E.C."/>
            <person name="Weisblat D.A."/>
            <person name="Putnam N.H."/>
            <person name="Rokhsar D.S."/>
        </authorList>
    </citation>
    <scope>NUCLEOTIDE SEQUENCE</scope>
    <source>
        <strain evidence="4 6">I ESC-2004</strain>
    </source>
</reference>
<name>R7UNE2_CAPTE</name>
<dbReference type="OrthoDB" id="5859304at2759"/>
<feature type="domain" description="WW" evidence="2">
    <location>
        <begin position="20"/>
        <end position="53"/>
    </location>
</feature>
<keyword evidence="6" id="KW-1185">Reference proteome</keyword>
<dbReference type="EMBL" id="AMQN01007016">
    <property type="status" value="NOT_ANNOTATED_CDS"/>
    <property type="molecule type" value="Genomic_DNA"/>
</dbReference>
<dbReference type="InterPro" id="IPR001478">
    <property type="entry name" value="PDZ"/>
</dbReference>
<dbReference type="Pfam" id="PF00397">
    <property type="entry name" value="WW"/>
    <property type="match status" value="1"/>
</dbReference>
<dbReference type="SUPFAM" id="SSF50156">
    <property type="entry name" value="PDZ domain-like"/>
    <property type="match status" value="1"/>
</dbReference>
<dbReference type="HOGENOM" id="CLU_126348_0_0_1"/>
<evidence type="ECO:0000259" key="2">
    <source>
        <dbReference type="PROSITE" id="PS50020"/>
    </source>
</evidence>
<dbReference type="InterPro" id="IPR036034">
    <property type="entry name" value="PDZ_sf"/>
</dbReference>
<evidence type="ECO:0000313" key="5">
    <source>
        <dbReference type="EnsemblMetazoa" id="CapteP26609"/>
    </source>
</evidence>
<dbReference type="STRING" id="283909.R7UNE2"/>
<dbReference type="EnsemblMetazoa" id="CapteT26609">
    <property type="protein sequence ID" value="CapteP26609"/>
    <property type="gene ID" value="CapteG26609"/>
</dbReference>
<sequence length="184" mass="20737">SHHTETSQWLPPESEWNDNKSLPYGWEEAVDAKGKQYYINHVTKDTTPDDPREDEEDDYEVPEPREVELKRDAQMGFGFVAGSERPVVVRFVTEDGPSDGSLLPGDQIFEINREDVQTVPRERVIELVRSCKESIVVKVCQPRADNVSSSRKSALLTAAKKARLKNNPSRVRFADSVLVNGSPV</sequence>
<dbReference type="InterPro" id="IPR036020">
    <property type="entry name" value="WW_dom_sf"/>
</dbReference>
<dbReference type="Proteomes" id="UP000014760">
    <property type="component" value="Unassembled WGS sequence"/>
</dbReference>
<dbReference type="PANTHER" id="PTHR46221">
    <property type="entry name" value="FERM AND PDZ DOMAIN-CONTAINING PROTEIN FAMILY MEMBER"/>
    <property type="match status" value="1"/>
</dbReference>
<evidence type="ECO:0000313" key="4">
    <source>
        <dbReference type="EMBL" id="ELU07588.1"/>
    </source>
</evidence>
<organism evidence="4">
    <name type="scientific">Capitella teleta</name>
    <name type="common">Polychaete worm</name>
    <dbReference type="NCBI Taxonomy" id="283909"/>
    <lineage>
        <taxon>Eukaryota</taxon>
        <taxon>Metazoa</taxon>
        <taxon>Spiralia</taxon>
        <taxon>Lophotrochozoa</taxon>
        <taxon>Annelida</taxon>
        <taxon>Polychaeta</taxon>
        <taxon>Sedentaria</taxon>
        <taxon>Scolecida</taxon>
        <taxon>Capitellidae</taxon>
        <taxon>Capitella</taxon>
    </lineage>
</organism>
<dbReference type="FunFam" id="2.30.42.10:FF:000053">
    <property type="entry name" value="FERM and PDZ domain-containing protein 4"/>
    <property type="match status" value="1"/>
</dbReference>
<dbReference type="AlphaFoldDB" id="R7UNE2"/>
<evidence type="ECO:0008006" key="7">
    <source>
        <dbReference type="Google" id="ProtNLM"/>
    </source>
</evidence>
<dbReference type="PANTHER" id="PTHR46221:SF3">
    <property type="entry name" value="FERM AND PDZ DOMAIN-CONTAINING PROTEIN 4"/>
    <property type="match status" value="1"/>
</dbReference>
<dbReference type="Gene3D" id="2.20.70.10">
    <property type="match status" value="1"/>
</dbReference>
<evidence type="ECO:0000313" key="6">
    <source>
        <dbReference type="Proteomes" id="UP000014760"/>
    </source>
</evidence>
<protein>
    <recommendedName>
        <fullName evidence="7">PDZ domain-containing protein</fullName>
    </recommendedName>
</protein>
<dbReference type="SMART" id="SM00456">
    <property type="entry name" value="WW"/>
    <property type="match status" value="1"/>
</dbReference>
<feature type="non-terminal residue" evidence="4">
    <location>
        <position position="1"/>
    </location>
</feature>
<evidence type="ECO:0000259" key="3">
    <source>
        <dbReference type="PROSITE" id="PS50106"/>
    </source>
</evidence>
<accession>R7UNE2</accession>